<accession>A0AA37T5W5</accession>
<proteinExistence type="predicted"/>
<reference evidence="1 2" key="1">
    <citation type="journal article" date="2014" name="Int. J. Syst. Evol. Microbiol.">
        <title>Complete genome sequence of Corynebacterium casei LMG S-19264T (=DSM 44701T), isolated from a smear-ripened cheese.</title>
        <authorList>
            <consortium name="US DOE Joint Genome Institute (JGI-PGF)"/>
            <person name="Walter F."/>
            <person name="Albersmeier A."/>
            <person name="Kalinowski J."/>
            <person name="Ruckert C."/>
        </authorList>
    </citation>
    <scope>NUCLEOTIDE SEQUENCE [LARGE SCALE GENOMIC DNA]</scope>
    <source>
        <strain evidence="1 2">NBRC 110095</strain>
    </source>
</reference>
<dbReference type="AlphaFoldDB" id="A0AA37T5W5"/>
<dbReference type="Proteomes" id="UP001156870">
    <property type="component" value="Unassembled WGS sequence"/>
</dbReference>
<evidence type="ECO:0000313" key="2">
    <source>
        <dbReference type="Proteomes" id="UP001156870"/>
    </source>
</evidence>
<organism evidence="1 2">
    <name type="scientific">Marinibactrum halimedae</name>
    <dbReference type="NCBI Taxonomy" id="1444977"/>
    <lineage>
        <taxon>Bacteria</taxon>
        <taxon>Pseudomonadati</taxon>
        <taxon>Pseudomonadota</taxon>
        <taxon>Gammaproteobacteria</taxon>
        <taxon>Cellvibrionales</taxon>
        <taxon>Cellvibrionaceae</taxon>
        <taxon>Marinibactrum</taxon>
    </lineage>
</organism>
<name>A0AA37T5W5_9GAMM</name>
<gene>
    <name evidence="1" type="ORF">GCM10007877_36720</name>
</gene>
<dbReference type="EMBL" id="BSPD01000094">
    <property type="protein sequence ID" value="GLS27953.1"/>
    <property type="molecule type" value="Genomic_DNA"/>
</dbReference>
<protein>
    <submittedName>
        <fullName evidence="1">Uncharacterized protein</fullName>
    </submittedName>
</protein>
<keyword evidence="2" id="KW-1185">Reference proteome</keyword>
<evidence type="ECO:0000313" key="1">
    <source>
        <dbReference type="EMBL" id="GLS27953.1"/>
    </source>
</evidence>
<sequence length="179" mass="20826">MFGRRQDHIRTEEKYRLLREITYESVMEEYPGVVAKGITMQSAYMADKWSEVVSDSARKQRAPWEWVKEFPYYQSRPNRFEISLWGNNELGALCYGQTSVRGTKVRMNLIESTPVRPSPLGMRALPILSFAAAIFADIVGADELWILDPDPRLENLYMDEGFESRSIYHGRRVGQRRIL</sequence>
<comment type="caution">
    <text evidence="1">The sequence shown here is derived from an EMBL/GenBank/DDBJ whole genome shotgun (WGS) entry which is preliminary data.</text>
</comment>